<dbReference type="InterPro" id="IPR037914">
    <property type="entry name" value="SpoVT-AbrB_sf"/>
</dbReference>
<name>A0A2S6MVC3_RHOGL</name>
<evidence type="ECO:0000313" key="2">
    <source>
        <dbReference type="EMBL" id="PPQ26314.1"/>
    </source>
</evidence>
<dbReference type="OrthoDB" id="7160352at2"/>
<evidence type="ECO:0000259" key="1">
    <source>
        <dbReference type="SMART" id="SM00966"/>
    </source>
</evidence>
<dbReference type="Proteomes" id="UP000239724">
    <property type="component" value="Unassembled WGS sequence"/>
</dbReference>
<proteinExistence type="predicted"/>
<keyword evidence="3" id="KW-1185">Reference proteome</keyword>
<dbReference type="NCBIfam" id="TIGR01439">
    <property type="entry name" value="lp_hng_hel_AbrB"/>
    <property type="match status" value="1"/>
</dbReference>
<gene>
    <name evidence="2" type="ORF">CCS01_30280</name>
</gene>
<accession>A0A2S6MVC3</accession>
<dbReference type="AlphaFoldDB" id="A0A2S6MVC3"/>
<dbReference type="SUPFAM" id="SSF89447">
    <property type="entry name" value="AbrB/MazE/MraZ-like"/>
    <property type="match status" value="1"/>
</dbReference>
<dbReference type="EMBL" id="NHRY01000270">
    <property type="protein sequence ID" value="PPQ26314.1"/>
    <property type="molecule type" value="Genomic_DNA"/>
</dbReference>
<evidence type="ECO:0000313" key="3">
    <source>
        <dbReference type="Proteomes" id="UP000239724"/>
    </source>
</evidence>
<organism evidence="2 3">
    <name type="scientific">Rhodopila globiformis</name>
    <name type="common">Rhodopseudomonas globiformis</name>
    <dbReference type="NCBI Taxonomy" id="1071"/>
    <lineage>
        <taxon>Bacteria</taxon>
        <taxon>Pseudomonadati</taxon>
        <taxon>Pseudomonadota</taxon>
        <taxon>Alphaproteobacteria</taxon>
        <taxon>Acetobacterales</taxon>
        <taxon>Acetobacteraceae</taxon>
        <taxon>Rhodopila</taxon>
    </lineage>
</organism>
<dbReference type="Gene3D" id="2.10.260.10">
    <property type="match status" value="1"/>
</dbReference>
<sequence>MSSQDVATLSSKFQISIPKAVRSARNWQPRQKFAFIPRDGGVMLVPVPQWKELAGSMPEANTEDYRERNERF</sequence>
<dbReference type="InterPro" id="IPR007159">
    <property type="entry name" value="SpoVT-AbrB_dom"/>
</dbReference>
<comment type="caution">
    <text evidence="2">The sequence shown here is derived from an EMBL/GenBank/DDBJ whole genome shotgun (WGS) entry which is preliminary data.</text>
</comment>
<protein>
    <submittedName>
        <fullName evidence="2">AbrB family transcriptional regulator</fullName>
    </submittedName>
</protein>
<feature type="domain" description="SpoVT-AbrB" evidence="1">
    <location>
        <begin position="7"/>
        <end position="51"/>
    </location>
</feature>
<dbReference type="GO" id="GO:0003677">
    <property type="term" value="F:DNA binding"/>
    <property type="evidence" value="ECO:0007669"/>
    <property type="project" value="InterPro"/>
</dbReference>
<reference evidence="2 3" key="1">
    <citation type="journal article" date="2018" name="Arch. Microbiol.">
        <title>New insights into the metabolic potential of the phototrophic purple bacterium Rhodopila globiformis DSM 161(T) from its draft genome sequence and evidence for a vanadium-dependent nitrogenase.</title>
        <authorList>
            <person name="Imhoff J.F."/>
            <person name="Rahn T."/>
            <person name="Kunzel S."/>
            <person name="Neulinger S.C."/>
        </authorList>
    </citation>
    <scope>NUCLEOTIDE SEQUENCE [LARGE SCALE GENOMIC DNA]</scope>
    <source>
        <strain evidence="2 3">DSM 161</strain>
    </source>
</reference>
<dbReference type="SMART" id="SM00966">
    <property type="entry name" value="SpoVT_AbrB"/>
    <property type="match status" value="1"/>
</dbReference>